<keyword evidence="7" id="KW-0966">Cell projection</keyword>
<keyword evidence="7" id="KW-0282">Flagellum</keyword>
<evidence type="ECO:0000256" key="6">
    <source>
        <dbReference type="SAM" id="MobiDB-lite"/>
    </source>
</evidence>
<dbReference type="HAMAP" id="MF_00724">
    <property type="entry name" value="FliE"/>
    <property type="match status" value="1"/>
</dbReference>
<dbReference type="GO" id="GO:0071973">
    <property type="term" value="P:bacterial-type flagellum-dependent cell motility"/>
    <property type="evidence" value="ECO:0007669"/>
    <property type="project" value="InterPro"/>
</dbReference>
<evidence type="ECO:0000256" key="4">
    <source>
        <dbReference type="HAMAP-Rule" id="MF_00724"/>
    </source>
</evidence>
<evidence type="ECO:0000256" key="2">
    <source>
        <dbReference type="ARBA" id="ARBA00009272"/>
    </source>
</evidence>
<comment type="subcellular location">
    <subcellularLocation>
        <location evidence="1 4">Bacterial flagellum basal body</location>
    </subcellularLocation>
</comment>
<dbReference type="PRINTS" id="PR01006">
    <property type="entry name" value="FLGHOOKFLIE"/>
</dbReference>
<dbReference type="AlphaFoldDB" id="A0A094YP39"/>
<evidence type="ECO:0000256" key="1">
    <source>
        <dbReference type="ARBA" id="ARBA00004117"/>
    </source>
</evidence>
<dbReference type="RefSeq" id="WP_036080031.1">
    <property type="nucleotide sequence ID" value="NZ_JBPKCJ010000001.1"/>
</dbReference>
<keyword evidence="3 4" id="KW-0975">Bacterial flagellum</keyword>
<dbReference type="OrthoDB" id="9812413at2"/>
<evidence type="ECO:0000256" key="5">
    <source>
        <dbReference type="NCBIfam" id="TIGR00205"/>
    </source>
</evidence>
<comment type="caution">
    <text evidence="7">The sequence shown here is derived from an EMBL/GenBank/DDBJ whole genome shotgun (WGS) entry which is preliminary data.</text>
</comment>
<dbReference type="InterPro" id="IPR001624">
    <property type="entry name" value="FliE"/>
</dbReference>
<feature type="region of interest" description="Disordered" evidence="6">
    <location>
        <begin position="1"/>
        <end position="37"/>
    </location>
</feature>
<reference evidence="7 8" key="1">
    <citation type="submission" date="2014-06" db="EMBL/GenBank/DDBJ databases">
        <title>Draft genome sequence of iron oxidizing acidophile Leptospirillum ferriphilum DSM14647.</title>
        <authorList>
            <person name="Cardenas J.P."/>
            <person name="Lazcano M."/>
            <person name="Ossandon F.J."/>
            <person name="Corbett M."/>
            <person name="Holmes D.S."/>
            <person name="Watkin E."/>
        </authorList>
    </citation>
    <scope>NUCLEOTIDE SEQUENCE [LARGE SCALE GENOMIC DNA]</scope>
    <source>
        <strain evidence="7 8">DSM 14647</strain>
    </source>
</reference>
<dbReference type="GO" id="GO:0009425">
    <property type="term" value="C:bacterial-type flagellum basal body"/>
    <property type="evidence" value="ECO:0007669"/>
    <property type="project" value="UniProtKB-SubCell"/>
</dbReference>
<evidence type="ECO:0000313" key="8">
    <source>
        <dbReference type="Proteomes" id="UP000029452"/>
    </source>
</evidence>
<dbReference type="Proteomes" id="UP000029452">
    <property type="component" value="Unassembled WGS sequence"/>
</dbReference>
<accession>A0A094YP39</accession>
<dbReference type="PATRIC" id="fig|178606.4.peg.210"/>
<organism evidence="7 8">
    <name type="scientific">Leptospirillum ferriphilum</name>
    <dbReference type="NCBI Taxonomy" id="178606"/>
    <lineage>
        <taxon>Bacteria</taxon>
        <taxon>Pseudomonadati</taxon>
        <taxon>Nitrospirota</taxon>
        <taxon>Nitrospiria</taxon>
        <taxon>Nitrospirales</taxon>
        <taxon>Nitrospiraceae</taxon>
        <taxon>Leptospirillum</taxon>
    </lineage>
</organism>
<protein>
    <recommendedName>
        <fullName evidence="4 5">Flagellar hook-basal body complex protein FliE</fullName>
    </recommendedName>
</protein>
<dbReference type="GO" id="GO:0005198">
    <property type="term" value="F:structural molecule activity"/>
    <property type="evidence" value="ECO:0007669"/>
    <property type="project" value="UniProtKB-UniRule"/>
</dbReference>
<keyword evidence="7" id="KW-0969">Cilium</keyword>
<dbReference type="EMBL" id="JPGK01000001">
    <property type="protein sequence ID" value="KGA94996.1"/>
    <property type="molecule type" value="Genomic_DNA"/>
</dbReference>
<dbReference type="PANTHER" id="PTHR34653">
    <property type="match status" value="1"/>
</dbReference>
<proteinExistence type="inferred from homology"/>
<sequence>MIDDSLHARSILPAGELSPAEKNDTTGKQVGGESGEASFLHVLKDSMEKVNQMQNAADKTIQDFSTGQDGVTLHQTMVAMAQADVSFQLMMQVRDRIVRAYQDVMNMPM</sequence>
<evidence type="ECO:0000256" key="3">
    <source>
        <dbReference type="ARBA" id="ARBA00023143"/>
    </source>
</evidence>
<dbReference type="Pfam" id="PF02049">
    <property type="entry name" value="FliE"/>
    <property type="match status" value="1"/>
</dbReference>
<dbReference type="GO" id="GO:0003774">
    <property type="term" value="F:cytoskeletal motor activity"/>
    <property type="evidence" value="ECO:0007669"/>
    <property type="project" value="InterPro"/>
</dbReference>
<name>A0A094YP39_9BACT</name>
<evidence type="ECO:0000313" key="7">
    <source>
        <dbReference type="EMBL" id="KGA94996.1"/>
    </source>
</evidence>
<dbReference type="NCBIfam" id="TIGR00205">
    <property type="entry name" value="fliE"/>
    <property type="match status" value="1"/>
</dbReference>
<gene>
    <name evidence="4" type="primary">fliE</name>
    <name evidence="7" type="ORF">LptCag_2430</name>
</gene>
<comment type="similarity">
    <text evidence="2 4">Belongs to the FliE family.</text>
</comment>
<dbReference type="PANTHER" id="PTHR34653:SF1">
    <property type="entry name" value="FLAGELLAR HOOK-BASAL BODY COMPLEX PROTEIN FLIE"/>
    <property type="match status" value="1"/>
</dbReference>